<dbReference type="EMBL" id="JABFUD020000020">
    <property type="protein sequence ID" value="KAI5064552.1"/>
    <property type="molecule type" value="Genomic_DNA"/>
</dbReference>
<comment type="caution">
    <text evidence="6">The sequence shown here is derived from an EMBL/GenBank/DDBJ whole genome shotgun (WGS) entry which is preliminary data.</text>
</comment>
<feature type="binding site" evidence="5">
    <location>
        <position position="45"/>
    </location>
    <ligand>
        <name>Fe cation</name>
        <dbReference type="ChEBI" id="CHEBI:24875"/>
        <note>catalytic</note>
    </ligand>
</feature>
<accession>A0A9D4Z8G4</accession>
<keyword evidence="2 5" id="KW-0479">Metal-binding</keyword>
<evidence type="ECO:0000313" key="6">
    <source>
        <dbReference type="EMBL" id="KAI5064552.1"/>
    </source>
</evidence>
<organism evidence="6 7">
    <name type="scientific">Adiantum capillus-veneris</name>
    <name type="common">Maidenhair fern</name>
    <dbReference type="NCBI Taxonomy" id="13818"/>
    <lineage>
        <taxon>Eukaryota</taxon>
        <taxon>Viridiplantae</taxon>
        <taxon>Streptophyta</taxon>
        <taxon>Embryophyta</taxon>
        <taxon>Tracheophyta</taxon>
        <taxon>Polypodiopsida</taxon>
        <taxon>Polypodiidae</taxon>
        <taxon>Polypodiales</taxon>
        <taxon>Pteridineae</taxon>
        <taxon>Pteridaceae</taxon>
        <taxon>Vittarioideae</taxon>
        <taxon>Adiantum</taxon>
    </lineage>
</organism>
<protein>
    <submittedName>
        <fullName evidence="6">Uncharacterized protein</fullName>
    </submittedName>
</protein>
<keyword evidence="3" id="KW-0560">Oxidoreductase</keyword>
<evidence type="ECO:0000313" key="7">
    <source>
        <dbReference type="Proteomes" id="UP000886520"/>
    </source>
</evidence>
<sequence>MLQGRLEIPEMRSMCTHPKLNPEVGGDADVEVLVVLGLLDLPIIHDFAITRKYIIFPDFELLMSPLEFLCGEPGQWKGVAKRDPHKVARFCVLLHDNFDRPHQATQKARWFDAPGRCNSMEEQ</sequence>
<evidence type="ECO:0000256" key="4">
    <source>
        <dbReference type="ARBA" id="ARBA00023004"/>
    </source>
</evidence>
<gene>
    <name evidence="6" type="ORF">GOP47_0021222</name>
</gene>
<keyword evidence="7" id="KW-1185">Reference proteome</keyword>
<dbReference type="Pfam" id="PF03055">
    <property type="entry name" value="RPE65"/>
    <property type="match status" value="1"/>
</dbReference>
<dbReference type="GO" id="GO:0016702">
    <property type="term" value="F:oxidoreductase activity, acting on single donors with incorporation of molecular oxygen, incorporation of two atoms of oxygen"/>
    <property type="evidence" value="ECO:0007669"/>
    <property type="project" value="InterPro"/>
</dbReference>
<evidence type="ECO:0000256" key="3">
    <source>
        <dbReference type="ARBA" id="ARBA00022964"/>
    </source>
</evidence>
<dbReference type="Proteomes" id="UP000886520">
    <property type="component" value="Chromosome 20"/>
</dbReference>
<dbReference type="GO" id="GO:0046872">
    <property type="term" value="F:metal ion binding"/>
    <property type="evidence" value="ECO:0007669"/>
    <property type="project" value="UniProtKB-KW"/>
</dbReference>
<keyword evidence="4 5" id="KW-0408">Iron</keyword>
<dbReference type="AlphaFoldDB" id="A0A9D4Z8G4"/>
<evidence type="ECO:0000256" key="2">
    <source>
        <dbReference type="ARBA" id="ARBA00022723"/>
    </source>
</evidence>
<comment type="similarity">
    <text evidence="1">Belongs to the carotenoid oxygenase family.</text>
</comment>
<comment type="cofactor">
    <cofactor evidence="5">
        <name>Fe(2+)</name>
        <dbReference type="ChEBI" id="CHEBI:29033"/>
    </cofactor>
    <text evidence="5">Binds 1 Fe(2+) ion per subunit.</text>
</comment>
<keyword evidence="3" id="KW-0223">Dioxygenase</keyword>
<name>A0A9D4Z8G4_ADICA</name>
<proteinExistence type="inferred from homology"/>
<dbReference type="OrthoDB" id="1069523at2759"/>
<dbReference type="InterPro" id="IPR004294">
    <property type="entry name" value="Carotenoid_Oase"/>
</dbReference>
<evidence type="ECO:0000256" key="5">
    <source>
        <dbReference type="PIRSR" id="PIRSR604294-1"/>
    </source>
</evidence>
<reference evidence="6" key="1">
    <citation type="submission" date="2021-01" db="EMBL/GenBank/DDBJ databases">
        <title>Adiantum capillus-veneris genome.</title>
        <authorList>
            <person name="Fang Y."/>
            <person name="Liao Q."/>
        </authorList>
    </citation>
    <scope>NUCLEOTIDE SEQUENCE</scope>
    <source>
        <strain evidence="6">H3</strain>
        <tissue evidence="6">Leaf</tissue>
    </source>
</reference>
<evidence type="ECO:0000256" key="1">
    <source>
        <dbReference type="ARBA" id="ARBA00006787"/>
    </source>
</evidence>